<proteinExistence type="inferred from homology"/>
<keyword evidence="4" id="KW-0547">Nucleotide-binding</keyword>
<evidence type="ECO:0000256" key="4">
    <source>
        <dbReference type="ARBA" id="ARBA00022741"/>
    </source>
</evidence>
<evidence type="ECO:0000313" key="12">
    <source>
        <dbReference type="EMBL" id="PWN90174.1"/>
    </source>
</evidence>
<dbReference type="SUPFAM" id="SSF52540">
    <property type="entry name" value="P-loop containing nucleoside triphosphate hydrolases"/>
    <property type="match status" value="1"/>
</dbReference>
<dbReference type="OrthoDB" id="4199794at2759"/>
<dbReference type="InterPro" id="IPR003959">
    <property type="entry name" value="ATPase_AAA_core"/>
</dbReference>
<evidence type="ECO:0000256" key="6">
    <source>
        <dbReference type="ARBA" id="ARBA00023125"/>
    </source>
</evidence>
<dbReference type="Pfam" id="PF08542">
    <property type="entry name" value="Rep_fac_C"/>
    <property type="match status" value="1"/>
</dbReference>
<feature type="domain" description="AAA+ ATPase" evidence="11">
    <location>
        <begin position="61"/>
        <end position="193"/>
    </location>
</feature>
<dbReference type="GO" id="GO:0006271">
    <property type="term" value="P:DNA strand elongation involved in DNA replication"/>
    <property type="evidence" value="ECO:0007669"/>
    <property type="project" value="UniProtKB-ARBA"/>
</dbReference>
<sequence>MFLPQRPKAGATGKGGVDAKEQEKLARLRPWVEKYRPKTIEDVAAQEHTVSVLRKTLMSSNLPHMLFYGPPGTGKTSTILALARQLFGPELMKSRVLELNASDERGISVVREKIKNFAKAAVSNANIDYPCPPYKIIILDEADSMTQDAQSALRRIMEQYSRITRFCLVCNYVTRIIEPLASRCSKFRFRTLDNVSTKDRLDFIAKEEGVEFEDGVLDTLIKTSDGDLRRAITYLQSASRLHSAAEKRTPVTPRSIVEIAGVVPDEVIRALGSAIGVPSTGDEDESMAPGTTKKLDGFERVRAVVKSVAREGYSTSQLLIQLHDYIMEHPSLTAARKALCALNLGQADKALSDGGDEELQLLSLCLKMKKSLD</sequence>
<keyword evidence="13" id="KW-1185">Reference proteome</keyword>
<dbReference type="Gene3D" id="1.10.8.60">
    <property type="match status" value="1"/>
</dbReference>
<dbReference type="EMBL" id="KZ819636">
    <property type="protein sequence ID" value="PWN90174.1"/>
    <property type="molecule type" value="Genomic_DNA"/>
</dbReference>
<dbReference type="GO" id="GO:0016887">
    <property type="term" value="F:ATP hydrolysis activity"/>
    <property type="evidence" value="ECO:0007669"/>
    <property type="project" value="InterPro"/>
</dbReference>
<dbReference type="InterPro" id="IPR050238">
    <property type="entry name" value="DNA_Rep/Repair_Clamp_Loader"/>
</dbReference>
<accession>A0A316YMY3</accession>
<evidence type="ECO:0000259" key="11">
    <source>
        <dbReference type="SMART" id="SM00382"/>
    </source>
</evidence>
<dbReference type="GO" id="GO:0006281">
    <property type="term" value="P:DNA repair"/>
    <property type="evidence" value="ECO:0007669"/>
    <property type="project" value="UniProtKB-ARBA"/>
</dbReference>
<keyword evidence="7" id="KW-0539">Nucleus</keyword>
<dbReference type="FunFam" id="3.40.50.300:FF:000237">
    <property type="entry name" value="replication factor C subunit 4"/>
    <property type="match status" value="1"/>
</dbReference>
<dbReference type="GO" id="GO:0005663">
    <property type="term" value="C:DNA replication factor C complex"/>
    <property type="evidence" value="ECO:0007669"/>
    <property type="project" value="TreeGrafter"/>
</dbReference>
<feature type="region of interest" description="Disordered" evidence="10">
    <location>
        <begin position="1"/>
        <end position="20"/>
    </location>
</feature>
<evidence type="ECO:0000313" key="13">
    <source>
        <dbReference type="Proteomes" id="UP000245768"/>
    </source>
</evidence>
<dbReference type="SUPFAM" id="SSF48019">
    <property type="entry name" value="post-AAA+ oligomerization domain-like"/>
    <property type="match status" value="1"/>
</dbReference>
<evidence type="ECO:0000256" key="2">
    <source>
        <dbReference type="ARBA" id="ARBA00005378"/>
    </source>
</evidence>
<dbReference type="PANTHER" id="PTHR11669">
    <property type="entry name" value="REPLICATION FACTOR C / DNA POLYMERASE III GAMMA-TAU SUBUNIT"/>
    <property type="match status" value="1"/>
</dbReference>
<name>A0A316YMY3_9BASI</name>
<comment type="similarity">
    <text evidence="2">Belongs to the activator 1 small subunits family.</text>
</comment>
<dbReference type="GO" id="GO:0003677">
    <property type="term" value="F:DNA binding"/>
    <property type="evidence" value="ECO:0007669"/>
    <property type="project" value="UniProtKB-KW"/>
</dbReference>
<dbReference type="SMART" id="SM00382">
    <property type="entry name" value="AAA"/>
    <property type="match status" value="1"/>
</dbReference>
<dbReference type="InParanoid" id="A0A316YMY3"/>
<dbReference type="CDD" id="cd00009">
    <property type="entry name" value="AAA"/>
    <property type="match status" value="1"/>
</dbReference>
<organism evidence="12 13">
    <name type="scientific">Acaromyces ingoldii</name>
    <dbReference type="NCBI Taxonomy" id="215250"/>
    <lineage>
        <taxon>Eukaryota</taxon>
        <taxon>Fungi</taxon>
        <taxon>Dikarya</taxon>
        <taxon>Basidiomycota</taxon>
        <taxon>Ustilaginomycotina</taxon>
        <taxon>Exobasidiomycetes</taxon>
        <taxon>Exobasidiales</taxon>
        <taxon>Cryptobasidiaceae</taxon>
        <taxon>Acaromyces</taxon>
    </lineage>
</organism>
<dbReference type="RefSeq" id="XP_025377372.1">
    <property type="nucleotide sequence ID" value="XM_025521589.1"/>
</dbReference>
<dbReference type="Gene3D" id="1.20.272.10">
    <property type="match status" value="1"/>
</dbReference>
<dbReference type="GO" id="GO:0031391">
    <property type="term" value="C:Elg1 RFC-like complex"/>
    <property type="evidence" value="ECO:0007669"/>
    <property type="project" value="UniProtKB-ARBA"/>
</dbReference>
<dbReference type="FunFam" id="1.10.8.60:FF:000032">
    <property type="entry name" value="Replication factor C subunit 4"/>
    <property type="match status" value="1"/>
</dbReference>
<evidence type="ECO:0000256" key="7">
    <source>
        <dbReference type="ARBA" id="ARBA00023242"/>
    </source>
</evidence>
<dbReference type="GO" id="GO:0005634">
    <property type="term" value="C:nucleus"/>
    <property type="evidence" value="ECO:0007669"/>
    <property type="project" value="UniProtKB-SubCell"/>
</dbReference>
<keyword evidence="5" id="KW-0067">ATP-binding</keyword>
<evidence type="ECO:0000256" key="10">
    <source>
        <dbReference type="SAM" id="MobiDB-lite"/>
    </source>
</evidence>
<protein>
    <recommendedName>
        <fullName evidence="8">Replication factor C subunit 2</fullName>
    </recommendedName>
    <alternativeName>
        <fullName evidence="9">Activator 1 41 kDa subunit</fullName>
    </alternativeName>
</protein>
<comment type="subcellular location">
    <subcellularLocation>
        <location evidence="1">Nucleus</location>
    </subcellularLocation>
</comment>
<dbReference type="InterPro" id="IPR013748">
    <property type="entry name" value="Rep_factorC_C"/>
</dbReference>
<dbReference type="FunFam" id="1.20.272.10:FF:000011">
    <property type="entry name" value="Replication factor C subunit 2"/>
    <property type="match status" value="1"/>
</dbReference>
<dbReference type="GO" id="GO:0005524">
    <property type="term" value="F:ATP binding"/>
    <property type="evidence" value="ECO:0007669"/>
    <property type="project" value="UniProtKB-KW"/>
</dbReference>
<dbReference type="InterPro" id="IPR047854">
    <property type="entry name" value="RFC_lid"/>
</dbReference>
<keyword evidence="6" id="KW-0238">DNA-binding</keyword>
<dbReference type="GO" id="GO:0003689">
    <property type="term" value="F:DNA clamp loader activity"/>
    <property type="evidence" value="ECO:0007669"/>
    <property type="project" value="TreeGrafter"/>
</dbReference>
<dbReference type="CDD" id="cd18140">
    <property type="entry name" value="HLD_clamp_RFC"/>
    <property type="match status" value="1"/>
</dbReference>
<dbReference type="Pfam" id="PF00004">
    <property type="entry name" value="AAA"/>
    <property type="match status" value="1"/>
</dbReference>
<dbReference type="GO" id="GO:0000076">
    <property type="term" value="P:DNA replication checkpoint signaling"/>
    <property type="evidence" value="ECO:0007669"/>
    <property type="project" value="UniProtKB-ARBA"/>
</dbReference>
<keyword evidence="3" id="KW-0235">DNA replication</keyword>
<dbReference type="AlphaFoldDB" id="A0A316YMY3"/>
<dbReference type="FunCoup" id="A0A316YMY3">
    <property type="interactions" value="348"/>
</dbReference>
<evidence type="ECO:0000256" key="8">
    <source>
        <dbReference type="ARBA" id="ARBA00040745"/>
    </source>
</evidence>
<evidence type="ECO:0000256" key="3">
    <source>
        <dbReference type="ARBA" id="ARBA00022705"/>
    </source>
</evidence>
<dbReference type="InterPro" id="IPR008921">
    <property type="entry name" value="DNA_pol3_clamp-load_cplx_C"/>
</dbReference>
<dbReference type="Proteomes" id="UP000245768">
    <property type="component" value="Unassembled WGS sequence"/>
</dbReference>
<reference evidence="12 13" key="1">
    <citation type="journal article" date="2018" name="Mol. Biol. Evol.">
        <title>Broad Genomic Sampling Reveals a Smut Pathogenic Ancestry of the Fungal Clade Ustilaginomycotina.</title>
        <authorList>
            <person name="Kijpornyongpan T."/>
            <person name="Mondo S.J."/>
            <person name="Barry K."/>
            <person name="Sandor L."/>
            <person name="Lee J."/>
            <person name="Lipzen A."/>
            <person name="Pangilinan J."/>
            <person name="LaButti K."/>
            <person name="Hainaut M."/>
            <person name="Henrissat B."/>
            <person name="Grigoriev I.V."/>
            <person name="Spatafora J.W."/>
            <person name="Aime M.C."/>
        </authorList>
    </citation>
    <scope>NUCLEOTIDE SEQUENCE [LARGE SCALE GENOMIC DNA]</scope>
    <source>
        <strain evidence="12 13">MCA 4198</strain>
    </source>
</reference>
<evidence type="ECO:0000256" key="5">
    <source>
        <dbReference type="ARBA" id="ARBA00022840"/>
    </source>
</evidence>
<evidence type="ECO:0000256" key="9">
    <source>
        <dbReference type="ARBA" id="ARBA00075373"/>
    </source>
</evidence>
<dbReference type="GeneID" id="37043505"/>
<dbReference type="STRING" id="215250.A0A316YMY3"/>
<dbReference type="PANTHER" id="PTHR11669:SF20">
    <property type="entry name" value="REPLICATION FACTOR C SUBUNIT 4"/>
    <property type="match status" value="1"/>
</dbReference>
<dbReference type="InterPro" id="IPR003593">
    <property type="entry name" value="AAA+_ATPase"/>
</dbReference>
<dbReference type="InterPro" id="IPR027417">
    <property type="entry name" value="P-loop_NTPase"/>
</dbReference>
<dbReference type="Gene3D" id="3.40.50.300">
    <property type="entry name" value="P-loop containing nucleotide triphosphate hydrolases"/>
    <property type="match status" value="1"/>
</dbReference>
<gene>
    <name evidence="12" type="ORF">FA10DRAFT_266666</name>
</gene>
<dbReference type="Pfam" id="PF21960">
    <property type="entry name" value="RCF1-5-like_lid"/>
    <property type="match status" value="1"/>
</dbReference>
<evidence type="ECO:0000256" key="1">
    <source>
        <dbReference type="ARBA" id="ARBA00004123"/>
    </source>
</evidence>